<keyword evidence="7" id="KW-1185">Reference proteome</keyword>
<feature type="transmembrane region" description="Helical" evidence="3">
    <location>
        <begin position="53"/>
        <end position="73"/>
    </location>
</feature>
<dbReference type="KEGG" id="pgin:FRZ67_02220"/>
<dbReference type="Pfam" id="PF01578">
    <property type="entry name" value="Cytochrom_C_asm"/>
    <property type="match status" value="1"/>
</dbReference>
<dbReference type="PANTHER" id="PTHR43653">
    <property type="entry name" value="CYTOCHROME C ASSEMBLY PROTEIN-RELATED"/>
    <property type="match status" value="1"/>
</dbReference>
<protein>
    <submittedName>
        <fullName evidence="6">Cytochrome c assembly protein</fullName>
    </submittedName>
</protein>
<evidence type="ECO:0000256" key="1">
    <source>
        <dbReference type="ARBA" id="ARBA00009186"/>
    </source>
</evidence>
<feature type="transmembrane region" description="Helical" evidence="3">
    <location>
        <begin position="422"/>
        <end position="447"/>
    </location>
</feature>
<name>A0A5B8V3S9_9BACT</name>
<feature type="transmembrane region" description="Helical" evidence="3">
    <location>
        <begin position="208"/>
        <end position="227"/>
    </location>
</feature>
<dbReference type="RefSeq" id="WP_147187977.1">
    <property type="nucleotide sequence ID" value="NZ_CP042435.1"/>
</dbReference>
<gene>
    <name evidence="6" type="ORF">FRZ67_02220</name>
</gene>
<evidence type="ECO:0000313" key="6">
    <source>
        <dbReference type="EMBL" id="QEC66177.1"/>
    </source>
</evidence>
<feature type="transmembrane region" description="Helical" evidence="3">
    <location>
        <begin position="136"/>
        <end position="156"/>
    </location>
</feature>
<evidence type="ECO:0000313" key="7">
    <source>
        <dbReference type="Proteomes" id="UP000321533"/>
    </source>
</evidence>
<feature type="transmembrane region" description="Helical" evidence="3">
    <location>
        <begin position="12"/>
        <end position="33"/>
    </location>
</feature>
<accession>A0A5B8V3S9</accession>
<feature type="transmembrane region" description="Helical" evidence="3">
    <location>
        <begin position="369"/>
        <end position="402"/>
    </location>
</feature>
<proteinExistence type="inferred from homology"/>
<feature type="transmembrane region" description="Helical" evidence="3">
    <location>
        <begin position="239"/>
        <end position="260"/>
    </location>
</feature>
<keyword evidence="3" id="KW-0472">Membrane</keyword>
<evidence type="ECO:0000256" key="3">
    <source>
        <dbReference type="SAM" id="Phobius"/>
    </source>
</evidence>
<feature type="domain" description="Cytochrome c-type biogenesis protein CcmF C-terminal" evidence="5">
    <location>
        <begin position="412"/>
        <end position="584"/>
    </location>
</feature>
<dbReference type="InterPro" id="IPR003567">
    <property type="entry name" value="Cyt_c_biogenesis"/>
</dbReference>
<dbReference type="PANTHER" id="PTHR43653:SF1">
    <property type="entry name" value="CYTOCHROME C-TYPE BIOGENESIS PROTEIN CCMF"/>
    <property type="match status" value="1"/>
</dbReference>
<dbReference type="InterPro" id="IPR002541">
    <property type="entry name" value="Cyt_c_assembly"/>
</dbReference>
<dbReference type="Proteomes" id="UP000321533">
    <property type="component" value="Chromosome"/>
</dbReference>
<feature type="transmembrane region" description="Helical" evidence="3">
    <location>
        <begin position="345"/>
        <end position="362"/>
    </location>
</feature>
<feature type="transmembrane region" description="Helical" evidence="3">
    <location>
        <begin position="529"/>
        <end position="553"/>
    </location>
</feature>
<dbReference type="PRINTS" id="PR01410">
    <property type="entry name" value="CCBIOGENESIS"/>
</dbReference>
<keyword evidence="2" id="KW-0201">Cytochrome c-type biogenesis</keyword>
<feature type="transmembrane region" description="Helical" evidence="3">
    <location>
        <begin position="468"/>
        <end position="488"/>
    </location>
</feature>
<dbReference type="GO" id="GO:0015232">
    <property type="term" value="F:heme transmembrane transporter activity"/>
    <property type="evidence" value="ECO:0007669"/>
    <property type="project" value="InterPro"/>
</dbReference>
<dbReference type="GO" id="GO:0016020">
    <property type="term" value="C:membrane"/>
    <property type="evidence" value="ECO:0007669"/>
    <property type="project" value="InterPro"/>
</dbReference>
<organism evidence="6 7">
    <name type="scientific">Panacibacter ginsenosidivorans</name>
    <dbReference type="NCBI Taxonomy" id="1813871"/>
    <lineage>
        <taxon>Bacteria</taxon>
        <taxon>Pseudomonadati</taxon>
        <taxon>Bacteroidota</taxon>
        <taxon>Chitinophagia</taxon>
        <taxon>Chitinophagales</taxon>
        <taxon>Chitinophagaceae</taxon>
        <taxon>Panacibacter</taxon>
    </lineage>
</organism>
<keyword evidence="3" id="KW-0812">Transmembrane</keyword>
<feature type="transmembrane region" description="Helical" evidence="3">
    <location>
        <begin position="106"/>
        <end position="124"/>
    </location>
</feature>
<dbReference type="GO" id="GO:0020037">
    <property type="term" value="F:heme binding"/>
    <property type="evidence" value="ECO:0007669"/>
    <property type="project" value="InterPro"/>
</dbReference>
<feature type="transmembrane region" description="Helical" evidence="3">
    <location>
        <begin position="500"/>
        <end position="522"/>
    </location>
</feature>
<feature type="transmembrane region" description="Helical" evidence="3">
    <location>
        <begin position="559"/>
        <end position="580"/>
    </location>
</feature>
<comment type="similarity">
    <text evidence="1">Belongs to the CcmF/CycK/Ccl1/NrfE/CcsA family.</text>
</comment>
<reference evidence="6 7" key="1">
    <citation type="journal article" date="2016" name="Int. J. Syst. Evol. Microbiol.">
        <title>Panacibacter ginsenosidivorans gen. nov., sp. nov., with ginsenoside converting activity isolated from soil of a ginseng field.</title>
        <authorList>
            <person name="Siddiqi M.Z."/>
            <person name="Muhammad Shafi S."/>
            <person name="Choi K.D."/>
            <person name="Im W.T."/>
        </authorList>
    </citation>
    <scope>NUCLEOTIDE SEQUENCE [LARGE SCALE GENOMIC DNA]</scope>
    <source>
        <strain evidence="6 7">Gsoil1550</strain>
    </source>
</reference>
<sequence length="854" mass="96646">MEYIGEHLLPGQLGHFLAVLSLVASLIATIAFFKANKIIDIPEKESWLRFARVAFFVETIAVFGIFLTLYHIISNHYHEYYYAWNHSSRSLQPQYLLASFWEGQEGSFMLWNFWHCIIGWVFIWRNKKWEAPVLTVLSFAQFCIATMLVGIYLFGWKVGNNPFILMREQLGDIPLFHNPDYLNFPRIKEGNDLNTLLQNYWMVIHPPILFLGFASTIIPFGFAYGGLINKDHTWTKASLSWALFSAAALGTGVMMGAAWAYESLSFGGYWAWDPVENASMVPWLILIAGLHTNLIYNHSSYSLKSTYFFYIGSFILVLYSTFLTRTGILGDTSVHAFTGADMTEQLYLFLNIFIWLTTLVATHTLKEKYIVLASAVVITGLYFLYPVFALASCLAGFGFLFYFLNKYIPSIKKEESTYSREFWMFIGALVLFLAAIIITYQTSLPVINKIFNQKHADPEDREFSYNQIQIFIAIIIGMLTAVTQYFKYKDTPKPFFFKKLLVPTIVSLAISLSISIFGNINYDKHGPGFLGAIHIAIFAAVYAVVANAMYLWIGLKGKMKAAGASIAHVGFALFLVGVLISSSKKKVLSENTTGISVFEKTKDQDPAENITLFKGVRTDMGKYDVTYVRDTANEFDRKKYFEIRFTSKDGKEQFYLYPDVLKNNKGQEGFAANPDKQHYIWGDIFGYATSWVGSAADKDTASFRSIGIKKGDSTFYSNGIIVLNNVVVNPEKFKREVLPGETPVMLDMTVISKDGRKYPLTPGFAINMHDSSFRNLPDTVIAQSLIVRFDKLGDGDTGKLQIGIKETSNLNDLMTLKVYEFPMIALVWIGIIVMVIGFILSLIQRVKRVKMTAV</sequence>
<evidence type="ECO:0000256" key="2">
    <source>
        <dbReference type="ARBA" id="ARBA00022748"/>
    </source>
</evidence>
<dbReference type="AlphaFoldDB" id="A0A5B8V3S9"/>
<feature type="transmembrane region" description="Helical" evidence="3">
    <location>
        <begin position="308"/>
        <end position="325"/>
    </location>
</feature>
<dbReference type="InterPro" id="IPR032523">
    <property type="entry name" value="CcmF_C"/>
</dbReference>
<dbReference type="GO" id="GO:0017004">
    <property type="term" value="P:cytochrome complex assembly"/>
    <property type="evidence" value="ECO:0007669"/>
    <property type="project" value="UniProtKB-KW"/>
</dbReference>
<dbReference type="Pfam" id="PF16327">
    <property type="entry name" value="CcmF_C"/>
    <property type="match status" value="1"/>
</dbReference>
<dbReference type="OrthoDB" id="9761451at2"/>
<dbReference type="EMBL" id="CP042435">
    <property type="protein sequence ID" value="QEC66177.1"/>
    <property type="molecule type" value="Genomic_DNA"/>
</dbReference>
<evidence type="ECO:0000259" key="4">
    <source>
        <dbReference type="Pfam" id="PF01578"/>
    </source>
</evidence>
<evidence type="ECO:0000259" key="5">
    <source>
        <dbReference type="Pfam" id="PF16327"/>
    </source>
</evidence>
<feature type="domain" description="Cytochrome c assembly protein" evidence="4">
    <location>
        <begin position="104"/>
        <end position="326"/>
    </location>
</feature>
<keyword evidence="3" id="KW-1133">Transmembrane helix</keyword>
<feature type="transmembrane region" description="Helical" evidence="3">
    <location>
        <begin position="823"/>
        <end position="843"/>
    </location>
</feature>